<dbReference type="AlphaFoldDB" id="A0A6B3LZQ4"/>
<comment type="caution">
    <text evidence="1">The sequence shown here is derived from an EMBL/GenBank/DDBJ whole genome shotgun (WGS) entry which is preliminary data.</text>
</comment>
<dbReference type="Proteomes" id="UP000474777">
    <property type="component" value="Unassembled WGS sequence"/>
</dbReference>
<accession>A0A6B3LZQ4</accession>
<evidence type="ECO:0000313" key="1">
    <source>
        <dbReference type="EMBL" id="NEM99160.1"/>
    </source>
</evidence>
<name>A0A6B3LZQ4_9BACT</name>
<reference evidence="1 2" key="1">
    <citation type="submission" date="2020-02" db="EMBL/GenBank/DDBJ databases">
        <authorList>
            <person name="Kim M.K."/>
        </authorList>
    </citation>
    <scope>NUCLEOTIDE SEQUENCE [LARGE SCALE GENOMIC DNA]</scope>
    <source>
        <strain evidence="1 2">BT327</strain>
    </source>
</reference>
<gene>
    <name evidence="1" type="ORF">GXP69_15785</name>
</gene>
<organism evidence="1 2">
    <name type="scientific">Pontibacter burrus</name>
    <dbReference type="NCBI Taxonomy" id="2704466"/>
    <lineage>
        <taxon>Bacteria</taxon>
        <taxon>Pseudomonadati</taxon>
        <taxon>Bacteroidota</taxon>
        <taxon>Cytophagia</taxon>
        <taxon>Cytophagales</taxon>
        <taxon>Hymenobacteraceae</taxon>
        <taxon>Pontibacter</taxon>
    </lineage>
</organism>
<sequence length="212" mass="23981">MGLKNFLNKIKHEAEALTGDATKDKAYTNQNTYPNEAAAKEAFELSKQKLFDVNRWSDLPGINSTFELFDETGNKLNQPVDKTGYYIRIELPGPTPENWVHVRDLKVEEHRAEFTVNPSTKPQPAPHEENEIKHFFAKEASSTFRVERNGNTLIGYEIGRNEAINNQGEEAGDRALANTLIAEGGWAGVQKLQWDKLTAYLVHLEEAEPKQK</sequence>
<protein>
    <submittedName>
        <fullName evidence="1">Uncharacterized protein</fullName>
    </submittedName>
</protein>
<evidence type="ECO:0000313" key="2">
    <source>
        <dbReference type="Proteomes" id="UP000474777"/>
    </source>
</evidence>
<proteinExistence type="predicted"/>
<dbReference type="RefSeq" id="WP_163916074.1">
    <property type="nucleotide sequence ID" value="NZ_JAAGWD010000007.1"/>
</dbReference>
<dbReference type="EMBL" id="JAAGWD010000007">
    <property type="protein sequence ID" value="NEM99160.1"/>
    <property type="molecule type" value="Genomic_DNA"/>
</dbReference>
<keyword evidence="2" id="KW-1185">Reference proteome</keyword>